<comment type="caution">
    <text evidence="1">The sequence shown here is derived from an EMBL/GenBank/DDBJ whole genome shotgun (WGS) entry which is preliminary data.</text>
</comment>
<dbReference type="AlphaFoldDB" id="A0AAD5PZ00"/>
<reference evidence="1 2" key="1">
    <citation type="submission" date="2022-05" db="EMBL/GenBank/DDBJ databases">
        <title>A multi-omics perspective on studying reproductive biology in Daphnia sinensis.</title>
        <authorList>
            <person name="Jia J."/>
        </authorList>
    </citation>
    <scope>NUCLEOTIDE SEQUENCE [LARGE SCALE GENOMIC DNA]</scope>
    <source>
        <strain evidence="1 2">WSL</strain>
    </source>
</reference>
<evidence type="ECO:0000313" key="2">
    <source>
        <dbReference type="Proteomes" id="UP000820818"/>
    </source>
</evidence>
<proteinExistence type="predicted"/>
<keyword evidence="2" id="KW-1185">Reference proteome</keyword>
<protein>
    <submittedName>
        <fullName evidence="1">Uncharacterized protein</fullName>
    </submittedName>
</protein>
<accession>A0AAD5PZ00</accession>
<organism evidence="1 2">
    <name type="scientific">Daphnia sinensis</name>
    <dbReference type="NCBI Taxonomy" id="1820382"/>
    <lineage>
        <taxon>Eukaryota</taxon>
        <taxon>Metazoa</taxon>
        <taxon>Ecdysozoa</taxon>
        <taxon>Arthropoda</taxon>
        <taxon>Crustacea</taxon>
        <taxon>Branchiopoda</taxon>
        <taxon>Diplostraca</taxon>
        <taxon>Cladocera</taxon>
        <taxon>Anomopoda</taxon>
        <taxon>Daphniidae</taxon>
        <taxon>Daphnia</taxon>
        <taxon>Daphnia similis group</taxon>
    </lineage>
</organism>
<dbReference type="EMBL" id="WJBH02000003">
    <property type="protein sequence ID" value="KAI9560550.1"/>
    <property type="molecule type" value="Genomic_DNA"/>
</dbReference>
<dbReference type="Proteomes" id="UP000820818">
    <property type="component" value="Linkage Group LG3"/>
</dbReference>
<name>A0AAD5PZ00_9CRUS</name>
<sequence length="68" mass="7737">MISQGFWNTVRGAVKKAMNWWLLEGRKKERCFEGVEIQSMELQRNGGCLMDATGSSLSRVLEHNQCSC</sequence>
<evidence type="ECO:0000313" key="1">
    <source>
        <dbReference type="EMBL" id="KAI9560550.1"/>
    </source>
</evidence>
<gene>
    <name evidence="1" type="ORF">GHT06_011492</name>
</gene>